<dbReference type="PANTHER" id="PTHR32234">
    <property type="entry name" value="THIOL:DISULFIDE INTERCHANGE PROTEIN DSBD"/>
    <property type="match status" value="1"/>
</dbReference>
<evidence type="ECO:0000256" key="4">
    <source>
        <dbReference type="ARBA" id="ARBA00023136"/>
    </source>
</evidence>
<evidence type="ECO:0000313" key="7">
    <source>
        <dbReference type="EMBL" id="SVE03318.1"/>
    </source>
</evidence>
<dbReference type="Pfam" id="PF02683">
    <property type="entry name" value="DsbD_TM"/>
    <property type="match status" value="1"/>
</dbReference>
<feature type="transmembrane region" description="Helical" evidence="5">
    <location>
        <begin position="95"/>
        <end position="117"/>
    </location>
</feature>
<evidence type="ECO:0000256" key="3">
    <source>
        <dbReference type="ARBA" id="ARBA00022989"/>
    </source>
</evidence>
<dbReference type="AlphaFoldDB" id="A0A383A8E2"/>
<evidence type="ECO:0000256" key="1">
    <source>
        <dbReference type="ARBA" id="ARBA00004141"/>
    </source>
</evidence>
<dbReference type="GO" id="GO:0015035">
    <property type="term" value="F:protein-disulfide reductase activity"/>
    <property type="evidence" value="ECO:0007669"/>
    <property type="project" value="TreeGrafter"/>
</dbReference>
<evidence type="ECO:0000256" key="2">
    <source>
        <dbReference type="ARBA" id="ARBA00022692"/>
    </source>
</evidence>
<evidence type="ECO:0000256" key="5">
    <source>
        <dbReference type="SAM" id="Phobius"/>
    </source>
</evidence>
<keyword evidence="2 5" id="KW-0812">Transmembrane</keyword>
<dbReference type="GO" id="GO:0045454">
    <property type="term" value="P:cell redox homeostasis"/>
    <property type="evidence" value="ECO:0007669"/>
    <property type="project" value="TreeGrafter"/>
</dbReference>
<dbReference type="GO" id="GO:0017004">
    <property type="term" value="P:cytochrome complex assembly"/>
    <property type="evidence" value="ECO:0007669"/>
    <property type="project" value="InterPro"/>
</dbReference>
<name>A0A383A8E2_9ZZZZ</name>
<dbReference type="InterPro" id="IPR003834">
    <property type="entry name" value="Cyt_c_assmbl_TM_dom"/>
</dbReference>
<feature type="transmembrane region" description="Helical" evidence="5">
    <location>
        <begin position="138"/>
        <end position="162"/>
    </location>
</feature>
<gene>
    <name evidence="7" type="ORF">METZ01_LOCUS456172</name>
</gene>
<feature type="transmembrane region" description="Helical" evidence="5">
    <location>
        <begin position="15"/>
        <end position="47"/>
    </location>
</feature>
<organism evidence="7">
    <name type="scientific">marine metagenome</name>
    <dbReference type="NCBI Taxonomy" id="408172"/>
    <lineage>
        <taxon>unclassified sequences</taxon>
        <taxon>metagenomes</taxon>
        <taxon>ecological metagenomes</taxon>
    </lineage>
</organism>
<protein>
    <recommendedName>
        <fullName evidence="6">Cytochrome C biogenesis protein transmembrane domain-containing protein</fullName>
    </recommendedName>
</protein>
<comment type="subcellular location">
    <subcellularLocation>
        <location evidence="1">Membrane</location>
        <topology evidence="1">Multi-pass membrane protein</topology>
    </subcellularLocation>
</comment>
<keyword evidence="3 5" id="KW-1133">Transmembrane helix</keyword>
<dbReference type="PANTHER" id="PTHR32234:SF0">
    <property type="entry name" value="THIOL:DISULFIDE INTERCHANGE PROTEIN DSBD"/>
    <property type="match status" value="1"/>
</dbReference>
<feature type="domain" description="Cytochrome C biogenesis protein transmembrane" evidence="6">
    <location>
        <begin position="16"/>
        <end position="232"/>
    </location>
</feature>
<proteinExistence type="predicted"/>
<dbReference type="EMBL" id="UINC01189569">
    <property type="protein sequence ID" value="SVE03318.1"/>
    <property type="molecule type" value="Genomic_DNA"/>
</dbReference>
<feature type="transmembrane region" description="Helical" evidence="5">
    <location>
        <begin position="174"/>
        <end position="197"/>
    </location>
</feature>
<feature type="non-terminal residue" evidence="7">
    <location>
        <position position="1"/>
    </location>
</feature>
<feature type="transmembrane region" description="Helical" evidence="5">
    <location>
        <begin position="209"/>
        <end position="229"/>
    </location>
</feature>
<feature type="transmembrane region" description="Helical" evidence="5">
    <location>
        <begin position="59"/>
        <end position="83"/>
    </location>
</feature>
<feature type="non-terminal residue" evidence="7">
    <location>
        <position position="253"/>
    </location>
</feature>
<keyword evidence="4 5" id="KW-0472">Membrane</keyword>
<accession>A0A383A8E2</accession>
<evidence type="ECO:0000259" key="6">
    <source>
        <dbReference type="Pfam" id="PF02683"/>
    </source>
</evidence>
<reference evidence="7" key="1">
    <citation type="submission" date="2018-05" db="EMBL/GenBank/DDBJ databases">
        <authorList>
            <person name="Lanie J.A."/>
            <person name="Ng W.-L."/>
            <person name="Kazmierczak K.M."/>
            <person name="Andrzejewski T.M."/>
            <person name="Davidsen T.M."/>
            <person name="Wayne K.J."/>
            <person name="Tettelin H."/>
            <person name="Glass J.I."/>
            <person name="Rusch D."/>
            <person name="Podicherti R."/>
            <person name="Tsui H.-C.T."/>
            <person name="Winkler M.E."/>
        </authorList>
    </citation>
    <scope>NUCLEOTIDE SEQUENCE</scope>
</reference>
<dbReference type="GO" id="GO:0016020">
    <property type="term" value="C:membrane"/>
    <property type="evidence" value="ECO:0007669"/>
    <property type="project" value="UniProtKB-SubCell"/>
</dbReference>
<sequence length="253" mass="27069">SEQYRLGNLISDGNIFLVFITFLGLGFLLAFTPCHLPTIPILSGIIIGQSGTNNTLKSLSLSLTYVAGMAITYSTAGVVAAIAGQQIQALFRLPLFLIAMAILFSILGLGMLGRYNIQMPSVLMNKFNLILAKQKGGTYIGVLVVGVLSALLVTACVAPPLVATLMVIGESGNIFRGILALSSLSLGLGIPLILIGISAGKWLPKTGDWLNTIKEVFGFIMFGLAIWILNPFVPFEIINILWSMLIIFAGIYF</sequence>